<evidence type="ECO:0000313" key="10">
    <source>
        <dbReference type="Proteomes" id="UP000199167"/>
    </source>
</evidence>
<feature type="active site" description="Proton donor/acceptor" evidence="5">
    <location>
        <position position="201"/>
    </location>
</feature>
<dbReference type="InterPro" id="IPR004808">
    <property type="entry name" value="AP_endonuc_1"/>
</dbReference>
<evidence type="ECO:0000256" key="3">
    <source>
        <dbReference type="ARBA" id="ARBA00022801"/>
    </source>
</evidence>
<protein>
    <submittedName>
        <fullName evidence="9">Exodeoxyribonuclease-3</fullName>
    </submittedName>
</protein>
<evidence type="ECO:0000256" key="4">
    <source>
        <dbReference type="ARBA" id="ARBA00022842"/>
    </source>
</evidence>
<feature type="binding site" evidence="6">
    <location>
        <position position="59"/>
    </location>
    <ligand>
        <name>Mg(2+)</name>
        <dbReference type="ChEBI" id="CHEBI:18420"/>
        <label>1</label>
    </ligand>
</feature>
<sequence length="311" mass="34975">MAKTVPEIGSAWTADLQDGHDADACFICAGFFGVRPVHVRCTTITRRKTGADVKIATFNINGIKARMEALTDWLTESAPDVALLQEIKSIDENFPREHFEDMGYIVETHGQKSFNGVAILSKIPLEDVTRGLPGDDEDEQARWIEATVMGDTPIRVCGLYLPNGNPAPGPKYDYKLAWMDRLHARAKDLLNQEVPALMAGDYNIIPQAEDAKRPDAWRDDALFRMESREAFRRVLNLGFTEAFRATTLGPEHYSFWDYQAGAWNRNDGIRIDHFLLTPQCADLLGNCWIESDLRGRDKPSDHVPVWVELAA</sequence>
<accession>A0A1I0NVV1</accession>
<evidence type="ECO:0000256" key="7">
    <source>
        <dbReference type="PIRSR" id="PIRSR604808-3"/>
    </source>
</evidence>
<feature type="binding site" evidence="6">
    <location>
        <position position="301"/>
    </location>
    <ligand>
        <name>Mg(2+)</name>
        <dbReference type="ChEBI" id="CHEBI:18420"/>
        <label>1</label>
    </ligand>
</feature>
<evidence type="ECO:0000256" key="2">
    <source>
        <dbReference type="ARBA" id="ARBA00022723"/>
    </source>
</evidence>
<feature type="active site" evidence="5">
    <location>
        <position position="160"/>
    </location>
</feature>
<dbReference type="GO" id="GO:0046872">
    <property type="term" value="F:metal ion binding"/>
    <property type="evidence" value="ECO:0007669"/>
    <property type="project" value="UniProtKB-KW"/>
</dbReference>
<dbReference type="NCBIfam" id="TIGR00633">
    <property type="entry name" value="xth"/>
    <property type="match status" value="1"/>
</dbReference>
<feature type="site" description="Transition state stabilizer" evidence="7">
    <location>
        <position position="203"/>
    </location>
</feature>
<evidence type="ECO:0000313" key="9">
    <source>
        <dbReference type="EMBL" id="SEW05818.1"/>
    </source>
</evidence>
<dbReference type="Gene3D" id="3.60.10.10">
    <property type="entry name" value="Endonuclease/exonuclease/phosphatase"/>
    <property type="match status" value="1"/>
</dbReference>
<feature type="binding site" evidence="6">
    <location>
        <position position="86"/>
    </location>
    <ligand>
        <name>Mg(2+)</name>
        <dbReference type="ChEBI" id="CHEBI:18420"/>
        <label>1</label>
    </ligand>
</feature>
<dbReference type="PANTHER" id="PTHR43250">
    <property type="entry name" value="EXODEOXYRIBONUCLEASE III"/>
    <property type="match status" value="1"/>
</dbReference>
<dbReference type="STRING" id="364200.SAMN04488515_0854"/>
<name>A0A1I0NVV1_9RHOB</name>
<feature type="site" description="Interaction with DNA substrate" evidence="7">
    <location>
        <position position="302"/>
    </location>
</feature>
<dbReference type="InterPro" id="IPR005135">
    <property type="entry name" value="Endo/exonuclease/phosphatase"/>
</dbReference>
<keyword evidence="2 6" id="KW-0479">Metal-binding</keyword>
<feature type="binding site" evidence="6">
    <location>
        <position position="201"/>
    </location>
    <ligand>
        <name>Mg(2+)</name>
        <dbReference type="ChEBI" id="CHEBI:18420"/>
        <label>1</label>
    </ligand>
</feature>
<dbReference type="GO" id="GO:0008311">
    <property type="term" value="F:double-stranded DNA 3'-5' DNA exonuclease activity"/>
    <property type="evidence" value="ECO:0007669"/>
    <property type="project" value="InterPro"/>
</dbReference>
<dbReference type="PROSITE" id="PS51435">
    <property type="entry name" value="AP_NUCLEASE_F1_4"/>
    <property type="match status" value="1"/>
</dbReference>
<keyword evidence="10" id="KW-1185">Reference proteome</keyword>
<evidence type="ECO:0000259" key="8">
    <source>
        <dbReference type="Pfam" id="PF03372"/>
    </source>
</evidence>
<comment type="similarity">
    <text evidence="1">Belongs to the DNA repair enzymes AP/ExoA family.</text>
</comment>
<dbReference type="Pfam" id="PF03372">
    <property type="entry name" value="Exo_endo_phos"/>
    <property type="match status" value="1"/>
</dbReference>
<evidence type="ECO:0000256" key="1">
    <source>
        <dbReference type="ARBA" id="ARBA00007092"/>
    </source>
</evidence>
<dbReference type="InterPro" id="IPR037493">
    <property type="entry name" value="ExoIII-like"/>
</dbReference>
<evidence type="ECO:0000256" key="6">
    <source>
        <dbReference type="PIRSR" id="PIRSR604808-2"/>
    </source>
</evidence>
<organism evidence="9 10">
    <name type="scientific">Cognatiyoonia koreensis</name>
    <dbReference type="NCBI Taxonomy" id="364200"/>
    <lineage>
        <taxon>Bacteria</taxon>
        <taxon>Pseudomonadati</taxon>
        <taxon>Pseudomonadota</taxon>
        <taxon>Alphaproteobacteria</taxon>
        <taxon>Rhodobacterales</taxon>
        <taxon>Paracoccaceae</taxon>
        <taxon>Cognatiyoonia</taxon>
    </lineage>
</organism>
<dbReference type="InterPro" id="IPR036691">
    <property type="entry name" value="Endo/exonu/phosph_ase_sf"/>
</dbReference>
<dbReference type="Proteomes" id="UP000199167">
    <property type="component" value="Unassembled WGS sequence"/>
</dbReference>
<feature type="domain" description="Endonuclease/exonuclease/phosphatase" evidence="8">
    <location>
        <begin position="56"/>
        <end position="302"/>
    </location>
</feature>
<gene>
    <name evidence="9" type="ORF">SAMN04488515_0854</name>
</gene>
<dbReference type="SUPFAM" id="SSF56219">
    <property type="entry name" value="DNase I-like"/>
    <property type="match status" value="1"/>
</dbReference>
<comment type="cofactor">
    <cofactor evidence="6">
        <name>Mg(2+)</name>
        <dbReference type="ChEBI" id="CHEBI:18420"/>
    </cofactor>
    <cofactor evidence="6">
        <name>Mn(2+)</name>
        <dbReference type="ChEBI" id="CHEBI:29035"/>
    </cofactor>
    <text evidence="6">Probably binds two magnesium or manganese ions per subunit.</text>
</comment>
<proteinExistence type="inferred from homology"/>
<feature type="site" description="Important for catalytic activity" evidence="7">
    <location>
        <position position="272"/>
    </location>
</feature>
<dbReference type="CDD" id="cd09086">
    <property type="entry name" value="ExoIII-like_AP-endo"/>
    <property type="match status" value="1"/>
</dbReference>
<dbReference type="EMBL" id="FOIZ01000001">
    <property type="protein sequence ID" value="SEW05818.1"/>
    <property type="molecule type" value="Genomic_DNA"/>
</dbReference>
<reference evidence="9 10" key="1">
    <citation type="submission" date="2016-10" db="EMBL/GenBank/DDBJ databases">
        <authorList>
            <person name="de Groot N.N."/>
        </authorList>
    </citation>
    <scope>NUCLEOTIDE SEQUENCE [LARGE SCALE GENOMIC DNA]</scope>
    <source>
        <strain evidence="9 10">DSM 17925</strain>
    </source>
</reference>
<dbReference type="GO" id="GO:0006281">
    <property type="term" value="P:DNA repair"/>
    <property type="evidence" value="ECO:0007669"/>
    <property type="project" value="InterPro"/>
</dbReference>
<feature type="binding site" evidence="6">
    <location>
        <position position="203"/>
    </location>
    <ligand>
        <name>Mg(2+)</name>
        <dbReference type="ChEBI" id="CHEBI:18420"/>
        <label>1</label>
    </ligand>
</feature>
<keyword evidence="6" id="KW-0464">Manganese</keyword>
<dbReference type="NCBIfam" id="TIGR00195">
    <property type="entry name" value="exoDNase_III"/>
    <property type="match status" value="1"/>
</dbReference>
<feature type="binding site" evidence="6">
    <location>
        <position position="302"/>
    </location>
    <ligand>
        <name>Mg(2+)</name>
        <dbReference type="ChEBI" id="CHEBI:18420"/>
        <label>1</label>
    </ligand>
</feature>
<keyword evidence="4 6" id="KW-0460">Magnesium</keyword>
<feature type="active site" description="Proton acceptor" evidence="5">
    <location>
        <position position="302"/>
    </location>
</feature>
<keyword evidence="3" id="KW-0378">Hydrolase</keyword>
<dbReference type="PANTHER" id="PTHR43250:SF2">
    <property type="entry name" value="EXODEOXYRIBONUCLEASE III"/>
    <property type="match status" value="1"/>
</dbReference>
<dbReference type="AlphaFoldDB" id="A0A1I0NVV1"/>
<evidence type="ECO:0000256" key="5">
    <source>
        <dbReference type="PIRSR" id="PIRSR604808-1"/>
    </source>
</evidence>